<protein>
    <submittedName>
        <fullName evidence="1">Uncharacterized protein</fullName>
    </submittedName>
</protein>
<name>A0ACC2D8G6_DIPCM</name>
<evidence type="ECO:0000313" key="1">
    <source>
        <dbReference type="EMBL" id="KAJ7550618.1"/>
    </source>
</evidence>
<reference evidence="2" key="1">
    <citation type="journal article" date="2024" name="Proc. Natl. Acad. Sci. U.S.A.">
        <title>Extraordinary preservation of gene collinearity over three hundred million years revealed in homosporous lycophytes.</title>
        <authorList>
            <person name="Li C."/>
            <person name="Wickell D."/>
            <person name="Kuo L.Y."/>
            <person name="Chen X."/>
            <person name="Nie B."/>
            <person name="Liao X."/>
            <person name="Peng D."/>
            <person name="Ji J."/>
            <person name="Jenkins J."/>
            <person name="Williams M."/>
            <person name="Shu S."/>
            <person name="Plott C."/>
            <person name="Barry K."/>
            <person name="Rajasekar S."/>
            <person name="Grimwood J."/>
            <person name="Han X."/>
            <person name="Sun S."/>
            <person name="Hou Z."/>
            <person name="He W."/>
            <person name="Dai G."/>
            <person name="Sun C."/>
            <person name="Schmutz J."/>
            <person name="Leebens-Mack J.H."/>
            <person name="Li F.W."/>
            <person name="Wang L."/>
        </authorList>
    </citation>
    <scope>NUCLEOTIDE SEQUENCE [LARGE SCALE GENOMIC DNA]</scope>
    <source>
        <strain evidence="2">cv. PW_Plant_1</strain>
    </source>
</reference>
<dbReference type="Proteomes" id="UP001162992">
    <property type="component" value="Chromosome 7"/>
</dbReference>
<proteinExistence type="predicted"/>
<gene>
    <name evidence="1" type="ORF">O6H91_07G109600</name>
</gene>
<keyword evidence="2" id="KW-1185">Reference proteome</keyword>
<evidence type="ECO:0000313" key="2">
    <source>
        <dbReference type="Proteomes" id="UP001162992"/>
    </source>
</evidence>
<accession>A0ACC2D8G6</accession>
<dbReference type="EMBL" id="CM055098">
    <property type="protein sequence ID" value="KAJ7550618.1"/>
    <property type="molecule type" value="Genomic_DNA"/>
</dbReference>
<organism evidence="1 2">
    <name type="scientific">Diphasiastrum complanatum</name>
    <name type="common">Issler's clubmoss</name>
    <name type="synonym">Lycopodium complanatum</name>
    <dbReference type="NCBI Taxonomy" id="34168"/>
    <lineage>
        <taxon>Eukaryota</taxon>
        <taxon>Viridiplantae</taxon>
        <taxon>Streptophyta</taxon>
        <taxon>Embryophyta</taxon>
        <taxon>Tracheophyta</taxon>
        <taxon>Lycopodiopsida</taxon>
        <taxon>Lycopodiales</taxon>
        <taxon>Lycopodiaceae</taxon>
        <taxon>Lycopodioideae</taxon>
        <taxon>Diphasiastrum</taxon>
    </lineage>
</organism>
<sequence>MTEGALDVGAAGGGSHEDCKAIRKPVQKAATGGQKACIFLFGFIVVERMVFYSIAGNLVTYLTTVLHLDIASSSKLVTYWFGVTNVCCLIGAFVADAYLGREKTIRSCIPVYLTVCFSSLQHP</sequence>
<comment type="caution">
    <text evidence="1">The sequence shown here is derived from an EMBL/GenBank/DDBJ whole genome shotgun (WGS) entry which is preliminary data.</text>
</comment>